<evidence type="ECO:0000256" key="1">
    <source>
        <dbReference type="ARBA" id="ARBA00004429"/>
    </source>
</evidence>
<evidence type="ECO:0000259" key="13">
    <source>
        <dbReference type="Pfam" id="PF00487"/>
    </source>
</evidence>
<dbReference type="Pfam" id="PF00487">
    <property type="entry name" value="FA_desaturase"/>
    <property type="match status" value="1"/>
</dbReference>
<keyword evidence="15" id="KW-1185">Reference proteome</keyword>
<evidence type="ECO:0000256" key="11">
    <source>
        <dbReference type="ARBA" id="ARBA00023136"/>
    </source>
</evidence>
<name>A0A4V6PU31_9BURK</name>
<reference evidence="14 15" key="1">
    <citation type="submission" date="2019-03" db="EMBL/GenBank/DDBJ databases">
        <title>Genomic Encyclopedia of Type Strains, Phase IV (KMG-IV): sequencing the most valuable type-strain genomes for metagenomic binning, comparative biology and taxonomic classification.</title>
        <authorList>
            <person name="Goeker M."/>
        </authorList>
    </citation>
    <scope>NUCLEOTIDE SEQUENCE [LARGE SCALE GENOMIC DNA]</scope>
    <source>
        <strain evidence="14 15">DSM 25082</strain>
    </source>
</reference>
<evidence type="ECO:0000256" key="9">
    <source>
        <dbReference type="ARBA" id="ARBA00023004"/>
    </source>
</evidence>
<evidence type="ECO:0000256" key="3">
    <source>
        <dbReference type="ARBA" id="ARBA00022475"/>
    </source>
</evidence>
<feature type="transmembrane region" description="Helical" evidence="12">
    <location>
        <begin position="25"/>
        <end position="45"/>
    </location>
</feature>
<proteinExistence type="inferred from homology"/>
<keyword evidence="8" id="KW-0560">Oxidoreductase</keyword>
<keyword evidence="4" id="KW-0997">Cell inner membrane</keyword>
<accession>A0A4V6PU31</accession>
<keyword evidence="3" id="KW-1003">Cell membrane</keyword>
<dbReference type="GO" id="GO:0004497">
    <property type="term" value="F:monooxygenase activity"/>
    <property type="evidence" value="ECO:0007669"/>
    <property type="project" value="UniProtKB-KW"/>
</dbReference>
<comment type="caution">
    <text evidence="14">The sequence shown here is derived from an EMBL/GenBank/DDBJ whole genome shotgun (WGS) entry which is preliminary data.</text>
</comment>
<protein>
    <submittedName>
        <fullName evidence="14">Alkane 1-monooxygenase</fullName>
    </submittedName>
</protein>
<feature type="transmembrane region" description="Helical" evidence="12">
    <location>
        <begin position="52"/>
        <end position="71"/>
    </location>
</feature>
<evidence type="ECO:0000256" key="5">
    <source>
        <dbReference type="ARBA" id="ARBA00022692"/>
    </source>
</evidence>
<dbReference type="Proteomes" id="UP000295357">
    <property type="component" value="Unassembled WGS sequence"/>
</dbReference>
<feature type="transmembrane region" description="Helical" evidence="12">
    <location>
        <begin position="236"/>
        <end position="265"/>
    </location>
</feature>
<evidence type="ECO:0000256" key="6">
    <source>
        <dbReference type="ARBA" id="ARBA00022723"/>
    </source>
</evidence>
<keyword evidence="11 12" id="KW-0472">Membrane</keyword>
<organism evidence="14 15">
    <name type="scientific">Roseateles asaccharophilus</name>
    <dbReference type="NCBI Taxonomy" id="582607"/>
    <lineage>
        <taxon>Bacteria</taxon>
        <taxon>Pseudomonadati</taxon>
        <taxon>Pseudomonadota</taxon>
        <taxon>Betaproteobacteria</taxon>
        <taxon>Burkholderiales</taxon>
        <taxon>Sphaerotilaceae</taxon>
        <taxon>Roseateles</taxon>
    </lineage>
</organism>
<evidence type="ECO:0000256" key="7">
    <source>
        <dbReference type="ARBA" id="ARBA00022989"/>
    </source>
</evidence>
<evidence type="ECO:0000313" key="14">
    <source>
        <dbReference type="EMBL" id="TDP06354.1"/>
    </source>
</evidence>
<sequence length="395" mass="44965">MPASTRPLGAPPGPVPSPWRDGRRWWWLLSPAFPLLVWLNVQAYARSGQEAWLWLSSLIIYGLIPLLDAWLGEDRSNPPESAVPALERDPWYRLIVLAFLPLQYLLTLHGAWIAAHHELSALGWVGLVLSVGGINGVAINTAHELGHKLPAWERWLARVALAPVAYGHFYVEHNRGHHRRVATPEDPASARLGESFWAFLPRTLWGGLRSAWGLERARLAGHGLGPWHWRNECLQAWALTVLLYGALLLWLGWGVLGFLLVQALYGLSLLEVVNYIEHYGLLRALGPDGRRVRCTPEHSWNSNHRVSNLFLYQLQRHSDHHAHPARRYQALRHFENSPQLPAGYAALLLPAYLPPLWFRLMDPRVLAHYGQRLERANLQPGREAALRQRFARPQR</sequence>
<evidence type="ECO:0000313" key="15">
    <source>
        <dbReference type="Proteomes" id="UP000295357"/>
    </source>
</evidence>
<dbReference type="PANTHER" id="PTHR38674">
    <property type="entry name" value="ALKANE 1-MONOOXYGENASE 1"/>
    <property type="match status" value="1"/>
</dbReference>
<keyword evidence="9" id="KW-0408">Iron</keyword>
<keyword evidence="6" id="KW-0479">Metal-binding</keyword>
<dbReference type="GO" id="GO:0046872">
    <property type="term" value="F:metal ion binding"/>
    <property type="evidence" value="ECO:0007669"/>
    <property type="project" value="UniProtKB-KW"/>
</dbReference>
<feature type="domain" description="Fatty acid desaturase" evidence="13">
    <location>
        <begin position="123"/>
        <end position="344"/>
    </location>
</feature>
<dbReference type="CDD" id="cd03512">
    <property type="entry name" value="Alkane-hydroxylase"/>
    <property type="match status" value="1"/>
</dbReference>
<dbReference type="GO" id="GO:0005886">
    <property type="term" value="C:plasma membrane"/>
    <property type="evidence" value="ECO:0007669"/>
    <property type="project" value="UniProtKB-SubCell"/>
</dbReference>
<dbReference type="GO" id="GO:0006629">
    <property type="term" value="P:lipid metabolic process"/>
    <property type="evidence" value="ECO:0007669"/>
    <property type="project" value="InterPro"/>
</dbReference>
<feature type="transmembrane region" description="Helical" evidence="12">
    <location>
        <begin position="91"/>
        <end position="114"/>
    </location>
</feature>
<feature type="transmembrane region" description="Helical" evidence="12">
    <location>
        <begin position="155"/>
        <end position="171"/>
    </location>
</feature>
<dbReference type="EMBL" id="SNXE01000009">
    <property type="protein sequence ID" value="TDP06354.1"/>
    <property type="molecule type" value="Genomic_DNA"/>
</dbReference>
<evidence type="ECO:0000256" key="4">
    <source>
        <dbReference type="ARBA" id="ARBA00022519"/>
    </source>
</evidence>
<feature type="transmembrane region" description="Helical" evidence="12">
    <location>
        <begin position="121"/>
        <end position="143"/>
    </location>
</feature>
<dbReference type="InterPro" id="IPR033885">
    <property type="entry name" value="AlkB/XylM"/>
</dbReference>
<keyword evidence="5 12" id="KW-0812">Transmembrane</keyword>
<evidence type="ECO:0000256" key="10">
    <source>
        <dbReference type="ARBA" id="ARBA00023033"/>
    </source>
</evidence>
<keyword evidence="7 12" id="KW-1133">Transmembrane helix</keyword>
<evidence type="ECO:0000256" key="2">
    <source>
        <dbReference type="ARBA" id="ARBA00010823"/>
    </source>
</evidence>
<gene>
    <name evidence="14" type="ORF">DFR39_10927</name>
</gene>
<dbReference type="RefSeq" id="WP_133604970.1">
    <property type="nucleotide sequence ID" value="NZ_JAUFPJ010000003.1"/>
</dbReference>
<comment type="subcellular location">
    <subcellularLocation>
        <location evidence="1">Cell inner membrane</location>
        <topology evidence="1">Multi-pass membrane protein</topology>
    </subcellularLocation>
</comment>
<evidence type="ECO:0000256" key="8">
    <source>
        <dbReference type="ARBA" id="ARBA00023002"/>
    </source>
</evidence>
<dbReference type="OrthoDB" id="4759734at2"/>
<comment type="similarity">
    <text evidence="2">Belongs to the fatty acid desaturase type 1 family. AlkB subfamily.</text>
</comment>
<dbReference type="AlphaFoldDB" id="A0A4V6PU31"/>
<keyword evidence="10 14" id="KW-0503">Monooxygenase</keyword>
<dbReference type="InterPro" id="IPR005804">
    <property type="entry name" value="FA_desaturase_dom"/>
</dbReference>
<dbReference type="PANTHER" id="PTHR38674:SF1">
    <property type="entry name" value="ALKANE 1-MONOOXYGENASE 1"/>
    <property type="match status" value="1"/>
</dbReference>
<evidence type="ECO:0000256" key="12">
    <source>
        <dbReference type="SAM" id="Phobius"/>
    </source>
</evidence>